<sequence length="52" mass="6379">MKKYKYLLLSKDKFGFNIQFFYTYIEAELTAKNIFYSEKTIINLEKIEWQGE</sequence>
<dbReference type="STRING" id="273035.SKUN_00879"/>
<evidence type="ECO:0000313" key="2">
    <source>
        <dbReference type="Proteomes" id="UP000062963"/>
    </source>
</evidence>
<dbReference type="EMBL" id="CP010899">
    <property type="protein sequence ID" value="ALA97769.1"/>
    <property type="molecule type" value="Genomic_DNA"/>
</dbReference>
<proteinExistence type="predicted"/>
<dbReference type="AlphaFoldDB" id="A0A0K2JGR5"/>
<evidence type="ECO:0000313" key="1">
    <source>
        <dbReference type="EMBL" id="ALA97769.1"/>
    </source>
</evidence>
<organism evidence="1 2">
    <name type="scientific">Spiroplasma kunkelii CR2-3x</name>
    <dbReference type="NCBI Taxonomy" id="273035"/>
    <lineage>
        <taxon>Bacteria</taxon>
        <taxon>Bacillati</taxon>
        <taxon>Mycoplasmatota</taxon>
        <taxon>Mollicutes</taxon>
        <taxon>Entomoplasmatales</taxon>
        <taxon>Spiroplasmataceae</taxon>
        <taxon>Spiroplasma</taxon>
    </lineage>
</organism>
<protein>
    <submittedName>
        <fullName evidence="1">Uncharacterized protein</fullName>
    </submittedName>
</protein>
<dbReference type="RefSeq" id="WP_158500767.1">
    <property type="nucleotide sequence ID" value="NZ_CP010899.1"/>
</dbReference>
<dbReference type="KEGG" id="skn:SKUN_00879"/>
<dbReference type="PATRIC" id="fig|273035.7.peg.1076"/>
<keyword evidence="2" id="KW-1185">Reference proteome</keyword>
<gene>
    <name evidence="1" type="ORF">SKUN_00879</name>
</gene>
<dbReference type="Proteomes" id="UP000062963">
    <property type="component" value="Chromosome"/>
</dbReference>
<reference evidence="1 2" key="1">
    <citation type="journal article" date="2015" name="Genome Announc.">
        <title>Complete Genome Sequence of Spiroplasma kunkelii Strain CR2-3x, Causal Agent of Corn Stunt Disease in Zea mays L.</title>
        <authorList>
            <person name="Davis R.E."/>
            <person name="Shao J."/>
            <person name="Dally E.L."/>
            <person name="Zhao Y."/>
            <person name="Gasparich G.E."/>
            <person name="Gaynor B.J."/>
            <person name="Athey J.C."/>
            <person name="Harrison N.A."/>
            <person name="Donofrio N."/>
        </authorList>
    </citation>
    <scope>NUCLEOTIDE SEQUENCE [LARGE SCALE GENOMIC DNA]</scope>
    <source>
        <strain evidence="1 2">CR2-3x</strain>
    </source>
</reference>
<accession>A0A0K2JGR5</accession>
<name>A0A0K2JGR5_SPIKU</name>